<dbReference type="EMBL" id="JBHTBQ010000010">
    <property type="protein sequence ID" value="MFC7419463.1"/>
    <property type="molecule type" value="Genomic_DNA"/>
</dbReference>
<comment type="caution">
    <text evidence="1">The sequence shown here is derived from an EMBL/GenBank/DDBJ whole genome shotgun (WGS) entry which is preliminary data.</text>
</comment>
<organism evidence="1 2">
    <name type="scientific">Iodobacter arcticus</name>
    <dbReference type="NCBI Taxonomy" id="590593"/>
    <lineage>
        <taxon>Bacteria</taxon>
        <taxon>Pseudomonadati</taxon>
        <taxon>Pseudomonadota</taxon>
        <taxon>Betaproteobacteria</taxon>
        <taxon>Neisseriales</taxon>
        <taxon>Chitinibacteraceae</taxon>
        <taxon>Iodobacter</taxon>
    </lineage>
</organism>
<dbReference type="InterPro" id="IPR011673">
    <property type="entry name" value="DUF1615"/>
</dbReference>
<name>A0ABW2QUQ8_9NEIS</name>
<protein>
    <submittedName>
        <fullName evidence="1">DUF1615 domain-containing protein</fullName>
    </submittedName>
</protein>
<dbReference type="RefSeq" id="WP_380186954.1">
    <property type="nucleotide sequence ID" value="NZ_JBHTBQ010000010.1"/>
</dbReference>
<dbReference type="Pfam" id="PF07759">
    <property type="entry name" value="DUF1615"/>
    <property type="match status" value="1"/>
</dbReference>
<evidence type="ECO:0000313" key="1">
    <source>
        <dbReference type="EMBL" id="MFC7419463.1"/>
    </source>
</evidence>
<proteinExistence type="predicted"/>
<reference evidence="2" key="1">
    <citation type="journal article" date="2019" name="Int. J. Syst. Evol. Microbiol.">
        <title>The Global Catalogue of Microorganisms (GCM) 10K type strain sequencing project: providing services to taxonomists for standard genome sequencing and annotation.</title>
        <authorList>
            <consortium name="The Broad Institute Genomics Platform"/>
            <consortium name="The Broad Institute Genome Sequencing Center for Infectious Disease"/>
            <person name="Wu L."/>
            <person name="Ma J."/>
        </authorList>
    </citation>
    <scope>NUCLEOTIDE SEQUENCE [LARGE SCALE GENOMIC DNA]</scope>
    <source>
        <strain evidence="2">CCUG 62945</strain>
    </source>
</reference>
<dbReference type="Proteomes" id="UP001596473">
    <property type="component" value="Unassembled WGS sequence"/>
</dbReference>
<evidence type="ECO:0000313" key="2">
    <source>
        <dbReference type="Proteomes" id="UP001596473"/>
    </source>
</evidence>
<sequence length="432" mass="47803">MISPLARQKNERTPRFCPKLALLYDLVPIVLHRKLTPILLCSLLAACASAPIPPAPIITPATASVPAAISPAPASTPISAPIIAPPVVVTPPTPALKSISQLEAQAMVDKLLPAKIKERNGWKNDLVDAFTALKIPYTPEYFCAVMAVIEQESSWQGDPTVPGLGKIVWKQIEEKAGKYHIPLIAVQTALLKSSPNGRSYKERIDKLQTEAQMNAVFEDLANDAKRLSLPFNMSNPIRTGGPMQVSVEFAEGHVRAWPYPYARRGSVRNEIFTRKGGVYFGTAILLQYPAPYSKMIYRFADFNAGRYASRNAAFQAAVNKLAGDDMDLDGDLLRYEKGYPMSQSSGTEKALQKLGKRINLSHEEIRRDLLLEKVTGFAQTPLYQRVFSLAGNPSREAMPQIDLHSPKITRKLTTEWFAKRVDGRYQTCLSRS</sequence>
<gene>
    <name evidence="1" type="ORF">ACFQNF_06180</name>
</gene>
<accession>A0ABW2QUQ8</accession>
<keyword evidence="2" id="KW-1185">Reference proteome</keyword>